<accession>A0A0E9R1U5</accession>
<reference evidence="1" key="1">
    <citation type="submission" date="2014-11" db="EMBL/GenBank/DDBJ databases">
        <authorList>
            <person name="Amaro Gonzalez C."/>
        </authorList>
    </citation>
    <scope>NUCLEOTIDE SEQUENCE</scope>
</reference>
<name>A0A0E9R1U5_ANGAN</name>
<evidence type="ECO:0000313" key="1">
    <source>
        <dbReference type="EMBL" id="JAH22445.1"/>
    </source>
</evidence>
<dbReference type="EMBL" id="GBXM01086132">
    <property type="protein sequence ID" value="JAH22445.1"/>
    <property type="molecule type" value="Transcribed_RNA"/>
</dbReference>
<reference evidence="1" key="2">
    <citation type="journal article" date="2015" name="Fish Shellfish Immunol.">
        <title>Early steps in the European eel (Anguilla anguilla)-Vibrio vulnificus interaction in the gills: Role of the RtxA13 toxin.</title>
        <authorList>
            <person name="Callol A."/>
            <person name="Pajuelo D."/>
            <person name="Ebbesson L."/>
            <person name="Teles M."/>
            <person name="MacKenzie S."/>
            <person name="Amaro C."/>
        </authorList>
    </citation>
    <scope>NUCLEOTIDE SEQUENCE</scope>
</reference>
<protein>
    <submittedName>
        <fullName evidence="1">Uncharacterized protein</fullName>
    </submittedName>
</protein>
<sequence length="21" mass="2529">MRKRSIYLANVYLHFSLSSSR</sequence>
<proteinExistence type="predicted"/>
<dbReference type="AlphaFoldDB" id="A0A0E9R1U5"/>
<organism evidence="1">
    <name type="scientific">Anguilla anguilla</name>
    <name type="common">European freshwater eel</name>
    <name type="synonym">Muraena anguilla</name>
    <dbReference type="NCBI Taxonomy" id="7936"/>
    <lineage>
        <taxon>Eukaryota</taxon>
        <taxon>Metazoa</taxon>
        <taxon>Chordata</taxon>
        <taxon>Craniata</taxon>
        <taxon>Vertebrata</taxon>
        <taxon>Euteleostomi</taxon>
        <taxon>Actinopterygii</taxon>
        <taxon>Neopterygii</taxon>
        <taxon>Teleostei</taxon>
        <taxon>Anguilliformes</taxon>
        <taxon>Anguillidae</taxon>
        <taxon>Anguilla</taxon>
    </lineage>
</organism>